<evidence type="ECO:0000259" key="2">
    <source>
        <dbReference type="Pfam" id="PF04892"/>
    </source>
</evidence>
<gene>
    <name evidence="3" type="ORF">CUC15_04370</name>
</gene>
<evidence type="ECO:0000256" key="1">
    <source>
        <dbReference type="SAM" id="Phobius"/>
    </source>
</evidence>
<evidence type="ECO:0000313" key="4">
    <source>
        <dbReference type="Proteomes" id="UP000253908"/>
    </source>
</evidence>
<dbReference type="InterPro" id="IPR006976">
    <property type="entry name" value="VanZ-like"/>
</dbReference>
<dbReference type="PANTHER" id="PTHR36834:SF1">
    <property type="entry name" value="INTEGRAL MEMBRANE PROTEIN"/>
    <property type="match status" value="1"/>
</dbReference>
<dbReference type="Pfam" id="PF22564">
    <property type="entry name" value="HAAS"/>
    <property type="match status" value="1"/>
</dbReference>
<feature type="transmembrane region" description="Helical" evidence="1">
    <location>
        <begin position="221"/>
        <end position="238"/>
    </location>
</feature>
<dbReference type="NCBIfam" id="NF038403">
    <property type="entry name" value="perm_prefix_1"/>
    <property type="match status" value="1"/>
</dbReference>
<feature type="transmembrane region" description="Helical" evidence="1">
    <location>
        <begin position="161"/>
        <end position="184"/>
    </location>
</feature>
<dbReference type="PANTHER" id="PTHR36834">
    <property type="entry name" value="MEMBRANE PROTEIN-RELATED"/>
    <property type="match status" value="1"/>
</dbReference>
<name>A0A345PE15_9BACI</name>
<feature type="transmembrane region" description="Helical" evidence="1">
    <location>
        <begin position="193"/>
        <end position="215"/>
    </location>
</feature>
<evidence type="ECO:0000313" key="3">
    <source>
        <dbReference type="EMBL" id="AXI08245.1"/>
    </source>
</evidence>
<sequence length="256" mass="29631">MDKKIETYINQIVSQLKCDEDEKREIIDEMQDHLTLLKNEYLDQGFTDEEATQKALASFGEQEPLTKGLQESLFPFFKVSNKDTWILFSLYSLIILFMLLFQRIIIRITDYYINGITYNRYISTPLDSEGVFNFLKFNSNIVPFKNTIAYLTGTHHVNMDIIISNTLGNILIFLPLGIFLPLLFKKYSKFTKVIVASAVISFSIEVLQIVLKIGQFDIDDVILNVIGSIIGYLLLKMIKSVIIFYRKLQIESHEIQ</sequence>
<dbReference type="RefSeq" id="WP_114915538.1">
    <property type="nucleotide sequence ID" value="NZ_CP024848.1"/>
</dbReference>
<keyword evidence="1" id="KW-0812">Transmembrane</keyword>
<feature type="domain" description="VanZ-like" evidence="2">
    <location>
        <begin position="121"/>
        <end position="238"/>
    </location>
</feature>
<reference evidence="4" key="1">
    <citation type="submission" date="2017-11" db="EMBL/GenBank/DDBJ databases">
        <authorList>
            <person name="Zhu W."/>
        </authorList>
    </citation>
    <scope>NUCLEOTIDE SEQUENCE [LARGE SCALE GENOMIC DNA]</scope>
    <source>
        <strain evidence="4">160</strain>
    </source>
</reference>
<dbReference type="KEGG" id="ocn:CUC15_04370"/>
<dbReference type="Proteomes" id="UP000253908">
    <property type="component" value="Chromosome"/>
</dbReference>
<keyword evidence="4" id="KW-1185">Reference proteome</keyword>
<dbReference type="Pfam" id="PF04892">
    <property type="entry name" value="VanZ"/>
    <property type="match status" value="1"/>
</dbReference>
<protein>
    <submittedName>
        <fullName evidence="3">VanZ family protein</fullName>
    </submittedName>
</protein>
<keyword evidence="1" id="KW-1133">Transmembrane helix</keyword>
<dbReference type="InterPro" id="IPR047928">
    <property type="entry name" value="Perm_prefix_1"/>
</dbReference>
<proteinExistence type="predicted"/>
<dbReference type="InterPro" id="IPR053150">
    <property type="entry name" value="Teicoplanin_resist-assoc"/>
</dbReference>
<accession>A0A345PE15</accession>
<feature type="transmembrane region" description="Helical" evidence="1">
    <location>
        <begin position="85"/>
        <end position="105"/>
    </location>
</feature>
<dbReference type="AlphaFoldDB" id="A0A345PE15"/>
<organism evidence="3 4">
    <name type="scientific">Oceanobacillus zhaokaii</name>
    <dbReference type="NCBI Taxonomy" id="2052660"/>
    <lineage>
        <taxon>Bacteria</taxon>
        <taxon>Bacillati</taxon>
        <taxon>Bacillota</taxon>
        <taxon>Bacilli</taxon>
        <taxon>Bacillales</taxon>
        <taxon>Bacillaceae</taxon>
        <taxon>Oceanobacillus</taxon>
    </lineage>
</organism>
<dbReference type="OrthoDB" id="4822551at2"/>
<keyword evidence="1" id="KW-0472">Membrane</keyword>
<dbReference type="EMBL" id="CP024848">
    <property type="protein sequence ID" value="AXI08245.1"/>
    <property type="molecule type" value="Genomic_DNA"/>
</dbReference>